<dbReference type="EC" id="2.7.13.3" evidence="2"/>
<accession>A0A1H3LZH3</accession>
<evidence type="ECO:0000259" key="5">
    <source>
        <dbReference type="PROSITE" id="PS50109"/>
    </source>
</evidence>
<dbReference type="SUPFAM" id="SSF47384">
    <property type="entry name" value="Homodimeric domain of signal transducing histidine kinase"/>
    <property type="match status" value="1"/>
</dbReference>
<keyword evidence="4" id="KW-0175">Coiled coil</keyword>
<dbReference type="InterPro" id="IPR036097">
    <property type="entry name" value="HisK_dim/P_sf"/>
</dbReference>
<dbReference type="SUPFAM" id="SSF55874">
    <property type="entry name" value="ATPase domain of HSP90 chaperone/DNA topoisomerase II/histidine kinase"/>
    <property type="match status" value="1"/>
</dbReference>
<organism evidence="6 7">
    <name type="scientific">Rhodonellum ikkaensis</name>
    <dbReference type="NCBI Taxonomy" id="336829"/>
    <lineage>
        <taxon>Bacteria</taxon>
        <taxon>Pseudomonadati</taxon>
        <taxon>Bacteroidota</taxon>
        <taxon>Cytophagia</taxon>
        <taxon>Cytophagales</taxon>
        <taxon>Cytophagaceae</taxon>
        <taxon>Rhodonellum</taxon>
    </lineage>
</organism>
<dbReference type="PRINTS" id="PR00344">
    <property type="entry name" value="BCTRLSENSOR"/>
</dbReference>
<keyword evidence="7" id="KW-1185">Reference proteome</keyword>
<dbReference type="InterPro" id="IPR005467">
    <property type="entry name" value="His_kinase_dom"/>
</dbReference>
<dbReference type="Gene3D" id="1.10.287.130">
    <property type="match status" value="1"/>
</dbReference>
<dbReference type="RefSeq" id="WP_019596692.1">
    <property type="nucleotide sequence ID" value="NZ_FNQC01000002.1"/>
</dbReference>
<dbReference type="Pfam" id="PF00512">
    <property type="entry name" value="HisKA"/>
    <property type="match status" value="1"/>
</dbReference>
<dbReference type="InterPro" id="IPR003594">
    <property type="entry name" value="HATPase_dom"/>
</dbReference>
<evidence type="ECO:0000256" key="3">
    <source>
        <dbReference type="ARBA" id="ARBA00022553"/>
    </source>
</evidence>
<evidence type="ECO:0000256" key="1">
    <source>
        <dbReference type="ARBA" id="ARBA00000085"/>
    </source>
</evidence>
<dbReference type="InterPro" id="IPR003661">
    <property type="entry name" value="HisK_dim/P_dom"/>
</dbReference>
<reference evidence="6 7" key="1">
    <citation type="submission" date="2016-10" db="EMBL/GenBank/DDBJ databases">
        <authorList>
            <person name="Varghese N."/>
            <person name="Submissions S."/>
        </authorList>
    </citation>
    <scope>NUCLEOTIDE SEQUENCE [LARGE SCALE GENOMIC DNA]</scope>
    <source>
        <strain evidence="6 7">DSM 17997</strain>
    </source>
</reference>
<evidence type="ECO:0000313" key="6">
    <source>
        <dbReference type="EMBL" id="SDY69842.1"/>
    </source>
</evidence>
<evidence type="ECO:0000256" key="4">
    <source>
        <dbReference type="SAM" id="Coils"/>
    </source>
</evidence>
<feature type="domain" description="Histidine kinase" evidence="5">
    <location>
        <begin position="52"/>
        <end position="302"/>
    </location>
</feature>
<feature type="coiled-coil region" evidence="4">
    <location>
        <begin position="16"/>
        <end position="43"/>
    </location>
</feature>
<dbReference type="PANTHER" id="PTHR43065">
    <property type="entry name" value="SENSOR HISTIDINE KINASE"/>
    <property type="match status" value="1"/>
</dbReference>
<dbReference type="PROSITE" id="PS50109">
    <property type="entry name" value="HIS_KIN"/>
    <property type="match status" value="1"/>
</dbReference>
<dbReference type="CDD" id="cd00082">
    <property type="entry name" value="HisKA"/>
    <property type="match status" value="1"/>
</dbReference>
<gene>
    <name evidence="6" type="ORF">SAMN05444412_102282</name>
</gene>
<dbReference type="Pfam" id="PF02518">
    <property type="entry name" value="HATPase_c"/>
    <property type="match status" value="1"/>
</dbReference>
<dbReference type="Proteomes" id="UP000199663">
    <property type="component" value="Unassembled WGS sequence"/>
</dbReference>
<dbReference type="SMART" id="SM00387">
    <property type="entry name" value="HATPase_c"/>
    <property type="match status" value="1"/>
</dbReference>
<keyword evidence="6" id="KW-0418">Kinase</keyword>
<dbReference type="SMART" id="SM00388">
    <property type="entry name" value="HisKA"/>
    <property type="match status" value="1"/>
</dbReference>
<sequence length="311" mass="35590">MEMTGEEKSIQLNKIIDAQSSQIQEMLKERAVLRKQLLRAEKLSTLGLLSAGIVHEIKNPLGFINNFSELSIEYLQEVKEQLTSIQEQSETNEIRDLIEDVETNLNKIQHHGGRINRIVTSMLLHSREGSGQFEPYDLNLLITEFVNLAFHGMRAGKDPINVDIQLDLDRSIPLVPLKAEDFSRVILNLCNNAFDALREKNDKRLNREYSEGPHHEGPKLTVKSVWKEEWVVLEIEDNGPGIPKSHREKIFEPFFTTKNRLQGTGLGLGITQDIIKNHKGSLALESEEKLFTRFIIKIPTHLNSQNENIER</sequence>
<evidence type="ECO:0000256" key="2">
    <source>
        <dbReference type="ARBA" id="ARBA00012438"/>
    </source>
</evidence>
<keyword evidence="6" id="KW-0808">Transferase</keyword>
<comment type="catalytic activity">
    <reaction evidence="1">
        <text>ATP + protein L-histidine = ADP + protein N-phospho-L-histidine.</text>
        <dbReference type="EC" id="2.7.13.3"/>
    </reaction>
</comment>
<dbReference type="InterPro" id="IPR036890">
    <property type="entry name" value="HATPase_C_sf"/>
</dbReference>
<dbReference type="EMBL" id="FNQC01000002">
    <property type="protein sequence ID" value="SDY69842.1"/>
    <property type="molecule type" value="Genomic_DNA"/>
</dbReference>
<dbReference type="InterPro" id="IPR004358">
    <property type="entry name" value="Sig_transdc_His_kin-like_C"/>
</dbReference>
<name>A0A1H3LZH3_9BACT</name>
<dbReference type="GO" id="GO:0016301">
    <property type="term" value="F:kinase activity"/>
    <property type="evidence" value="ECO:0007669"/>
    <property type="project" value="UniProtKB-KW"/>
</dbReference>
<comment type="caution">
    <text evidence="6">The sequence shown here is derived from an EMBL/GenBank/DDBJ whole genome shotgun (WGS) entry which is preliminary data.</text>
</comment>
<dbReference type="Gene3D" id="3.30.565.10">
    <property type="entry name" value="Histidine kinase-like ATPase, C-terminal domain"/>
    <property type="match status" value="1"/>
</dbReference>
<evidence type="ECO:0000313" key="7">
    <source>
        <dbReference type="Proteomes" id="UP000199663"/>
    </source>
</evidence>
<dbReference type="PANTHER" id="PTHR43065:SF42">
    <property type="entry name" value="TWO-COMPONENT SENSOR PPRA"/>
    <property type="match status" value="1"/>
</dbReference>
<protein>
    <recommendedName>
        <fullName evidence="2">histidine kinase</fullName>
        <ecNumber evidence="2">2.7.13.3</ecNumber>
    </recommendedName>
</protein>
<keyword evidence="3" id="KW-0597">Phosphoprotein</keyword>
<dbReference type="CDD" id="cd00075">
    <property type="entry name" value="HATPase"/>
    <property type="match status" value="1"/>
</dbReference>
<proteinExistence type="predicted"/>